<dbReference type="Proteomes" id="UP000273854">
    <property type="component" value="Unassembled WGS sequence"/>
</dbReference>
<sequence length="223" mass="24926">MCECIVQPVSSPDFSGLLAQKENGSASSRLSALNQSLHLATDFAPHKKTSVIKPNMQIRAIRQRDGELECVKVRWGWSPVWTMGTLPPRTHLPLHLVMRSRAFDRIRSGGRVLVAVDGWYDVPTDHPSPHSRRLSYTTSRESTPIFLAALAQISEPSSGCDGLVLMTHGDTSNPQQRLLAFDADAALQWLKPELCWEQAQHMALHMAVNEPQLEHVLTAQRMF</sequence>
<evidence type="ECO:0008006" key="3">
    <source>
        <dbReference type="Google" id="ProtNLM"/>
    </source>
</evidence>
<evidence type="ECO:0000313" key="2">
    <source>
        <dbReference type="Proteomes" id="UP000273854"/>
    </source>
</evidence>
<dbReference type="GO" id="GO:0106300">
    <property type="term" value="P:protein-DNA covalent cross-linking repair"/>
    <property type="evidence" value="ECO:0007669"/>
    <property type="project" value="InterPro"/>
</dbReference>
<accession>A0A3M5PHY0</accession>
<dbReference type="OrthoDB" id="6192129at2"/>
<dbReference type="InterPro" id="IPR003738">
    <property type="entry name" value="SRAP"/>
</dbReference>
<dbReference type="InterPro" id="IPR036590">
    <property type="entry name" value="SRAP-like"/>
</dbReference>
<gene>
    <name evidence="1" type="ORF">ALP40_02213</name>
</gene>
<evidence type="ECO:0000313" key="1">
    <source>
        <dbReference type="EMBL" id="RMT84149.1"/>
    </source>
</evidence>
<dbReference type="Pfam" id="PF02586">
    <property type="entry name" value="SRAP"/>
    <property type="match status" value="1"/>
</dbReference>
<dbReference type="AlphaFoldDB" id="A0A3M5PHY0"/>
<organism evidence="1 2">
    <name type="scientific">Pseudomonas viridiflava</name>
    <name type="common">Phytomonas viridiflava</name>
    <dbReference type="NCBI Taxonomy" id="33069"/>
    <lineage>
        <taxon>Bacteria</taxon>
        <taxon>Pseudomonadati</taxon>
        <taxon>Pseudomonadota</taxon>
        <taxon>Gammaproteobacteria</taxon>
        <taxon>Pseudomonadales</taxon>
        <taxon>Pseudomonadaceae</taxon>
        <taxon>Pseudomonas</taxon>
    </lineage>
</organism>
<dbReference type="GO" id="GO:0003697">
    <property type="term" value="F:single-stranded DNA binding"/>
    <property type="evidence" value="ECO:0007669"/>
    <property type="project" value="InterPro"/>
</dbReference>
<protein>
    <recommendedName>
        <fullName evidence="3">SOS response-associated peptidase YedK</fullName>
    </recommendedName>
</protein>
<dbReference type="SUPFAM" id="SSF143081">
    <property type="entry name" value="BB1717-like"/>
    <property type="match status" value="1"/>
</dbReference>
<name>A0A3M5PHY0_PSEVI</name>
<comment type="caution">
    <text evidence="1">The sequence shown here is derived from an EMBL/GenBank/DDBJ whole genome shotgun (WGS) entry which is preliminary data.</text>
</comment>
<reference evidence="1 2" key="1">
    <citation type="submission" date="2018-08" db="EMBL/GenBank/DDBJ databases">
        <title>Recombination of ecologically and evolutionarily significant loci maintains genetic cohesion in the Pseudomonas syringae species complex.</title>
        <authorList>
            <person name="Dillon M."/>
            <person name="Thakur S."/>
            <person name="Almeida R.N.D."/>
            <person name="Weir B.S."/>
            <person name="Guttman D.S."/>
        </authorList>
    </citation>
    <scope>NUCLEOTIDE SEQUENCE [LARGE SCALE GENOMIC DNA]</scope>
    <source>
        <strain evidence="1 2">ICMP 19473</strain>
    </source>
</reference>
<proteinExistence type="predicted"/>
<dbReference type="EMBL" id="RBTP01000012">
    <property type="protein sequence ID" value="RMT84149.1"/>
    <property type="molecule type" value="Genomic_DNA"/>
</dbReference>
<dbReference type="Gene3D" id="3.90.1680.10">
    <property type="entry name" value="SOS response associated peptidase-like"/>
    <property type="match status" value="1"/>
</dbReference>